<dbReference type="VEuPathDB" id="TrichDB:TVAGG3_1010630"/>
<dbReference type="AlphaFoldDB" id="A2DN09"/>
<name>A2DN09_TRIV3</name>
<organism evidence="1 2">
    <name type="scientific">Trichomonas vaginalis (strain ATCC PRA-98 / G3)</name>
    <dbReference type="NCBI Taxonomy" id="412133"/>
    <lineage>
        <taxon>Eukaryota</taxon>
        <taxon>Metamonada</taxon>
        <taxon>Parabasalia</taxon>
        <taxon>Trichomonadida</taxon>
        <taxon>Trichomonadidae</taxon>
        <taxon>Trichomonas</taxon>
    </lineage>
</organism>
<gene>
    <name evidence="1" type="ORF">TVAG_122520</name>
</gene>
<evidence type="ECO:0000313" key="1">
    <source>
        <dbReference type="EMBL" id="EAY18186.1"/>
    </source>
</evidence>
<dbReference type="RefSeq" id="XP_001579172.1">
    <property type="nucleotide sequence ID" value="XM_001579122.1"/>
</dbReference>
<accession>A2DN09</accession>
<sequence length="247" mass="29696">MHSILDNYLNVYDNCTQILNRHFLSHLYDHISSIQEIIKFNCNKYLFCETSFRSISFAVNIDDENFNQIAYIYIKHKRTNVYDIISLKLETATKRDDIINFLVTDSQEEFRKHKFKYLDVFLNHKLNIQVATVVPLFNAIMKNTSPYKEKHRLYFVYTQKTEKNFNMTFIALEQIDENGERGEPFYCNATNIYKLSEVKFTQSWIPLNKYEYYLYSFIQPYLATNEETKTHKNCKYQQIPDNHLKID</sequence>
<keyword evidence="2" id="KW-1185">Reference proteome</keyword>
<evidence type="ECO:0000313" key="2">
    <source>
        <dbReference type="Proteomes" id="UP000001542"/>
    </source>
</evidence>
<proteinExistence type="predicted"/>
<dbReference type="Proteomes" id="UP000001542">
    <property type="component" value="Unassembled WGS sequence"/>
</dbReference>
<protein>
    <submittedName>
        <fullName evidence="1">Uncharacterized protein</fullName>
    </submittedName>
</protein>
<dbReference type="SMR" id="A2DN09"/>
<reference evidence="1" key="1">
    <citation type="submission" date="2006-10" db="EMBL/GenBank/DDBJ databases">
        <authorList>
            <person name="Amadeo P."/>
            <person name="Zhao Q."/>
            <person name="Wortman J."/>
            <person name="Fraser-Liggett C."/>
            <person name="Carlton J."/>
        </authorList>
    </citation>
    <scope>NUCLEOTIDE SEQUENCE</scope>
    <source>
        <strain evidence="1">G3</strain>
    </source>
</reference>
<dbReference type="EMBL" id="DS113221">
    <property type="protein sequence ID" value="EAY18186.1"/>
    <property type="molecule type" value="Genomic_DNA"/>
</dbReference>
<dbReference type="VEuPathDB" id="TrichDB:TVAG_122520"/>
<dbReference type="KEGG" id="tva:5463680"/>
<reference evidence="1" key="2">
    <citation type="journal article" date="2007" name="Science">
        <title>Draft genome sequence of the sexually transmitted pathogen Trichomonas vaginalis.</title>
        <authorList>
            <person name="Carlton J.M."/>
            <person name="Hirt R.P."/>
            <person name="Silva J.C."/>
            <person name="Delcher A.L."/>
            <person name="Schatz M."/>
            <person name="Zhao Q."/>
            <person name="Wortman J.R."/>
            <person name="Bidwell S.L."/>
            <person name="Alsmark U.C.M."/>
            <person name="Besteiro S."/>
            <person name="Sicheritz-Ponten T."/>
            <person name="Noel C.J."/>
            <person name="Dacks J.B."/>
            <person name="Foster P.G."/>
            <person name="Simillion C."/>
            <person name="Van de Peer Y."/>
            <person name="Miranda-Saavedra D."/>
            <person name="Barton G.J."/>
            <person name="Westrop G.D."/>
            <person name="Mueller S."/>
            <person name="Dessi D."/>
            <person name="Fiori P.L."/>
            <person name="Ren Q."/>
            <person name="Paulsen I."/>
            <person name="Zhang H."/>
            <person name="Bastida-Corcuera F.D."/>
            <person name="Simoes-Barbosa A."/>
            <person name="Brown M.T."/>
            <person name="Hayes R.D."/>
            <person name="Mukherjee M."/>
            <person name="Okumura C.Y."/>
            <person name="Schneider R."/>
            <person name="Smith A.J."/>
            <person name="Vanacova S."/>
            <person name="Villalvazo M."/>
            <person name="Haas B.J."/>
            <person name="Pertea M."/>
            <person name="Feldblyum T.V."/>
            <person name="Utterback T.R."/>
            <person name="Shu C.L."/>
            <person name="Osoegawa K."/>
            <person name="de Jong P.J."/>
            <person name="Hrdy I."/>
            <person name="Horvathova L."/>
            <person name="Zubacova Z."/>
            <person name="Dolezal P."/>
            <person name="Malik S.B."/>
            <person name="Logsdon J.M. Jr."/>
            <person name="Henze K."/>
            <person name="Gupta A."/>
            <person name="Wang C.C."/>
            <person name="Dunne R.L."/>
            <person name="Upcroft J.A."/>
            <person name="Upcroft P."/>
            <person name="White O."/>
            <person name="Salzberg S.L."/>
            <person name="Tang P."/>
            <person name="Chiu C.-H."/>
            <person name="Lee Y.-S."/>
            <person name="Embley T.M."/>
            <person name="Coombs G.H."/>
            <person name="Mottram J.C."/>
            <person name="Tachezy J."/>
            <person name="Fraser-Liggett C.M."/>
            <person name="Johnson P.J."/>
        </authorList>
    </citation>
    <scope>NUCLEOTIDE SEQUENCE [LARGE SCALE GENOMIC DNA]</scope>
    <source>
        <strain evidence="1">G3</strain>
    </source>
</reference>
<dbReference type="InParanoid" id="A2DN09"/>